<name>A0ABW0EA30_9BACT</name>
<dbReference type="Proteomes" id="UP001596161">
    <property type="component" value="Unassembled WGS sequence"/>
</dbReference>
<gene>
    <name evidence="1" type="ORF">ACFPIB_05390</name>
</gene>
<evidence type="ECO:0000313" key="2">
    <source>
        <dbReference type="Proteomes" id="UP001596161"/>
    </source>
</evidence>
<accession>A0ABW0EA30</accession>
<dbReference type="EMBL" id="JBHSKT010000003">
    <property type="protein sequence ID" value="MFC5270033.1"/>
    <property type="molecule type" value="Genomic_DNA"/>
</dbReference>
<proteinExistence type="predicted"/>
<sequence>MRNTATPKHKGQGEDTKLFHFLQAVPFLNFSEKGLQNIAKRFSITPEQLKAAIAEFMKGGKRYA</sequence>
<keyword evidence="2" id="KW-1185">Reference proteome</keyword>
<dbReference type="RefSeq" id="WP_378016411.1">
    <property type="nucleotide sequence ID" value="NZ_JBHSKT010000003.1"/>
</dbReference>
<reference evidence="2" key="1">
    <citation type="journal article" date="2019" name="Int. J. Syst. Evol. Microbiol.">
        <title>The Global Catalogue of Microorganisms (GCM) 10K type strain sequencing project: providing services to taxonomists for standard genome sequencing and annotation.</title>
        <authorList>
            <consortium name="The Broad Institute Genomics Platform"/>
            <consortium name="The Broad Institute Genome Sequencing Center for Infectious Disease"/>
            <person name="Wu L."/>
            <person name="Ma J."/>
        </authorList>
    </citation>
    <scope>NUCLEOTIDE SEQUENCE [LARGE SCALE GENOMIC DNA]</scope>
    <source>
        <strain evidence="2">KACC 12602</strain>
    </source>
</reference>
<protein>
    <submittedName>
        <fullName evidence="1">Uncharacterized protein</fullName>
    </submittedName>
</protein>
<organism evidence="1 2">
    <name type="scientific">Adhaeribacter terreus</name>
    <dbReference type="NCBI Taxonomy" id="529703"/>
    <lineage>
        <taxon>Bacteria</taxon>
        <taxon>Pseudomonadati</taxon>
        <taxon>Bacteroidota</taxon>
        <taxon>Cytophagia</taxon>
        <taxon>Cytophagales</taxon>
        <taxon>Hymenobacteraceae</taxon>
        <taxon>Adhaeribacter</taxon>
    </lineage>
</organism>
<evidence type="ECO:0000313" key="1">
    <source>
        <dbReference type="EMBL" id="MFC5270033.1"/>
    </source>
</evidence>
<comment type="caution">
    <text evidence="1">The sequence shown here is derived from an EMBL/GenBank/DDBJ whole genome shotgun (WGS) entry which is preliminary data.</text>
</comment>